<name>A0A6I3LI25_9FLAO</name>
<gene>
    <name evidence="3" type="ORF">GJV76_01405</name>
</gene>
<dbReference type="InterPro" id="IPR000639">
    <property type="entry name" value="Epox_hydrolase-like"/>
</dbReference>
<dbReference type="SUPFAM" id="SSF53474">
    <property type="entry name" value="alpha/beta-Hydrolases"/>
    <property type="match status" value="1"/>
</dbReference>
<dbReference type="PANTHER" id="PTHR46118">
    <property type="entry name" value="PROTEIN ABHD11"/>
    <property type="match status" value="1"/>
</dbReference>
<evidence type="ECO:0000313" key="4">
    <source>
        <dbReference type="Proteomes" id="UP000438760"/>
    </source>
</evidence>
<dbReference type="EMBL" id="WMJX01000002">
    <property type="protein sequence ID" value="MTG96810.1"/>
    <property type="molecule type" value="Genomic_DNA"/>
</dbReference>
<dbReference type="PRINTS" id="PR00412">
    <property type="entry name" value="EPOXHYDRLASE"/>
</dbReference>
<dbReference type="GO" id="GO:0016787">
    <property type="term" value="F:hydrolase activity"/>
    <property type="evidence" value="ECO:0007669"/>
    <property type="project" value="UniProtKB-KW"/>
</dbReference>
<accession>A0A6I3LI25</accession>
<dbReference type="OrthoDB" id="9808398at2"/>
<keyword evidence="4" id="KW-1185">Reference proteome</keyword>
<dbReference type="PRINTS" id="PR00111">
    <property type="entry name" value="ABHYDROLASE"/>
</dbReference>
<evidence type="ECO:0000259" key="2">
    <source>
        <dbReference type="Pfam" id="PF00561"/>
    </source>
</evidence>
<dbReference type="Proteomes" id="UP000438760">
    <property type="component" value="Unassembled WGS sequence"/>
</dbReference>
<proteinExistence type="predicted"/>
<dbReference type="PANTHER" id="PTHR46118:SF4">
    <property type="entry name" value="PROTEIN ABHD11"/>
    <property type="match status" value="1"/>
</dbReference>
<organism evidence="3 4">
    <name type="scientific">Myroides albus</name>
    <dbReference type="NCBI Taxonomy" id="2562892"/>
    <lineage>
        <taxon>Bacteria</taxon>
        <taxon>Pseudomonadati</taxon>
        <taxon>Bacteroidota</taxon>
        <taxon>Flavobacteriia</taxon>
        <taxon>Flavobacteriales</taxon>
        <taxon>Flavobacteriaceae</taxon>
        <taxon>Myroides</taxon>
    </lineage>
</organism>
<keyword evidence="1 3" id="KW-0378">Hydrolase</keyword>
<comment type="caution">
    <text evidence="3">The sequence shown here is derived from an EMBL/GenBank/DDBJ whole genome shotgun (WGS) entry which is preliminary data.</text>
</comment>
<dbReference type="InterPro" id="IPR029058">
    <property type="entry name" value="AB_hydrolase_fold"/>
</dbReference>
<dbReference type="RefSeq" id="WP_155090865.1">
    <property type="nucleotide sequence ID" value="NZ_CP102754.1"/>
</dbReference>
<dbReference type="AlphaFoldDB" id="A0A6I3LI25"/>
<evidence type="ECO:0000313" key="3">
    <source>
        <dbReference type="EMBL" id="MTG96810.1"/>
    </source>
</evidence>
<feature type="domain" description="AB hydrolase-1" evidence="2">
    <location>
        <begin position="16"/>
        <end position="130"/>
    </location>
</feature>
<protein>
    <submittedName>
        <fullName evidence="3">Alpha/beta fold hydrolase</fullName>
    </submittedName>
</protein>
<sequence length="257" mass="29502">MTDILYSNIEGEGGIPLLVIHGYFGTSDNWKTFGKQMVEQGYEVHLLDLRNHGRSFHSADWSYDYMIEDITRYMDHYNMCDAIVLGHSMGGKLAMKFAMKYPSRVEKLIVADIAPRAYPPHHQDIIEALQAVDFSVKPSRQDVDAIISERIKDVGTRMFLMKGLYWKEPGQLDFRFNLNVFAEKPEVVGEGLTGEGVYEGKTLFIRGGNSKYIQERDFEDIQTYFPQAVIETIPGVGHWLHAENPDMFYEIVSKFLQ</sequence>
<dbReference type="Gene3D" id="3.40.50.1820">
    <property type="entry name" value="alpha/beta hydrolase"/>
    <property type="match status" value="1"/>
</dbReference>
<evidence type="ECO:0000256" key="1">
    <source>
        <dbReference type="ARBA" id="ARBA00022801"/>
    </source>
</evidence>
<dbReference type="InterPro" id="IPR000073">
    <property type="entry name" value="AB_hydrolase_1"/>
</dbReference>
<dbReference type="Pfam" id="PF00561">
    <property type="entry name" value="Abhydrolase_1"/>
    <property type="match status" value="1"/>
</dbReference>
<reference evidence="3 4" key="1">
    <citation type="submission" date="2019-11" db="EMBL/GenBank/DDBJ databases">
        <title>Genome of Strain BIT-d1.</title>
        <authorList>
            <person name="Yang Y."/>
        </authorList>
    </citation>
    <scope>NUCLEOTIDE SEQUENCE [LARGE SCALE GENOMIC DNA]</scope>
    <source>
        <strain evidence="3 4">BIT-d1</strain>
    </source>
</reference>